<dbReference type="AlphaFoldDB" id="A0ABD1ZU27"/>
<sequence>MDNVRKILIKKILHECNSNKIHVTHDIVSFLLSLTQLNPVYQLIDDDEISHRKLIEVIKEKLQDQNRPSLTTLKNQLYYAKHYHERDEIIKKHRISLHRKTTPLVTEICETNKIENDQEMEKLYQKIIIVITILSGLGNPAITNTLREVTATLQSVFQPSELSHYVKLSMDEKEEQLMELMCIVAGIRLFNRDCDRGGKEIDDLPSILQTAVKKTYDDILELLERLMTKVYEFTATVENIISFTLVDEDYNDICYSSVNKIILPENIKEDNYERIIEILTAKLLSDVEHSGNIIKSLIERLGQRLMRLHETMRYRTAIPTTQVYPQFIDLADIWMGLQDEVITLSNINNFLWEIHNLNIKNVNVYDQEIFKDLIIKNVNILTDAERLELSMGKPIINCGDCTLYYPNTTKDFDKIDLEFLGFCAWMFVTGKGALIPANPNNGVAKWRGRYYAFSSATAAHHFGKEPDKYVSFTNGRSLYVHEALNFVRDHIEYIYLFQMYEDIETMKTKKELTEDELELKTCQDQTVQTDTHILPPSVENTNYIWNVWELRRRALSLANIAKCATKSTQTYMSHFRSGACVQAAPPKDKEVQTKRDNYMNTKKLLTYIFGLRGRRDNNQHILSFLEEEFEHL</sequence>
<dbReference type="Pfam" id="PF12018">
    <property type="entry name" value="FAP206"/>
    <property type="match status" value="1"/>
</dbReference>
<evidence type="ECO:0000256" key="8">
    <source>
        <dbReference type="ARBA" id="ARBA00023273"/>
    </source>
</evidence>
<comment type="similarity">
    <text evidence="2">Belongs to the CFAP206 family.</text>
</comment>
<evidence type="ECO:0000256" key="6">
    <source>
        <dbReference type="ARBA" id="ARBA00023069"/>
    </source>
</evidence>
<gene>
    <name evidence="10" type="ORF">V1478_018884</name>
</gene>
<keyword evidence="11" id="KW-1185">Reference proteome</keyword>
<proteinExistence type="inferred from homology"/>
<accession>A0ABD1ZU27</accession>
<organism evidence="10 11">
    <name type="scientific">Vespula squamosa</name>
    <name type="common">Southern yellow jacket</name>
    <name type="synonym">Wasp</name>
    <dbReference type="NCBI Taxonomy" id="30214"/>
    <lineage>
        <taxon>Eukaryota</taxon>
        <taxon>Metazoa</taxon>
        <taxon>Ecdysozoa</taxon>
        <taxon>Arthropoda</taxon>
        <taxon>Hexapoda</taxon>
        <taxon>Insecta</taxon>
        <taxon>Pterygota</taxon>
        <taxon>Neoptera</taxon>
        <taxon>Endopterygota</taxon>
        <taxon>Hymenoptera</taxon>
        <taxon>Apocrita</taxon>
        <taxon>Aculeata</taxon>
        <taxon>Vespoidea</taxon>
        <taxon>Vespidae</taxon>
        <taxon>Vespinae</taxon>
        <taxon>Vespula</taxon>
    </lineage>
</organism>
<name>A0ABD1ZU27_VESSQ</name>
<evidence type="ECO:0000256" key="5">
    <source>
        <dbReference type="ARBA" id="ARBA00022794"/>
    </source>
</evidence>
<evidence type="ECO:0000256" key="1">
    <source>
        <dbReference type="ARBA" id="ARBA00004430"/>
    </source>
</evidence>
<keyword evidence="8" id="KW-0966">Cell projection</keyword>
<evidence type="ECO:0000313" key="10">
    <source>
        <dbReference type="EMBL" id="KAL2711863.1"/>
    </source>
</evidence>
<dbReference type="InterPro" id="IPR021897">
    <property type="entry name" value="FAP206"/>
</dbReference>
<protein>
    <recommendedName>
        <fullName evidence="3">Cilia- and flagella-associated protein 206</fullName>
    </recommendedName>
</protein>
<keyword evidence="6" id="KW-0969">Cilium</keyword>
<dbReference type="PANTHER" id="PTHR21442">
    <property type="entry name" value="CILIA- AND FLAGELLA-ASSOCIATED PROTEIN 206"/>
    <property type="match status" value="1"/>
</dbReference>
<keyword evidence="4" id="KW-0963">Cytoplasm</keyword>
<comment type="function">
    <text evidence="9">Essential for sperm motility and is involved in the regulation of the beating frequency of motile cilia on the epithelial cells of the respiratory tract. Required for the establishment of radial spokes in sperm flagella.</text>
</comment>
<dbReference type="GO" id="GO:0030030">
    <property type="term" value="P:cell projection organization"/>
    <property type="evidence" value="ECO:0007669"/>
    <property type="project" value="UniProtKB-KW"/>
</dbReference>
<evidence type="ECO:0000256" key="4">
    <source>
        <dbReference type="ARBA" id="ARBA00022490"/>
    </source>
</evidence>
<keyword evidence="7" id="KW-0206">Cytoskeleton</keyword>
<dbReference type="GO" id="GO:0005930">
    <property type="term" value="C:axoneme"/>
    <property type="evidence" value="ECO:0007669"/>
    <property type="project" value="UniProtKB-SubCell"/>
</dbReference>
<evidence type="ECO:0000313" key="11">
    <source>
        <dbReference type="Proteomes" id="UP001607302"/>
    </source>
</evidence>
<evidence type="ECO:0000256" key="7">
    <source>
        <dbReference type="ARBA" id="ARBA00023212"/>
    </source>
</evidence>
<evidence type="ECO:0000256" key="9">
    <source>
        <dbReference type="ARBA" id="ARBA00045321"/>
    </source>
</evidence>
<reference evidence="10 11" key="1">
    <citation type="journal article" date="2024" name="Ann. Entomol. Soc. Am.">
        <title>Genomic analyses of the southern and eastern yellowjacket wasps (Hymenoptera: Vespidae) reveal evolutionary signatures of social life.</title>
        <authorList>
            <person name="Catto M.A."/>
            <person name="Caine P.B."/>
            <person name="Orr S.E."/>
            <person name="Hunt B.G."/>
            <person name="Goodisman M.A.D."/>
        </authorList>
    </citation>
    <scope>NUCLEOTIDE SEQUENCE [LARGE SCALE GENOMIC DNA]</scope>
    <source>
        <strain evidence="10">233</strain>
        <tissue evidence="10">Head and thorax</tissue>
    </source>
</reference>
<comment type="caution">
    <text evidence="10">The sequence shown here is derived from an EMBL/GenBank/DDBJ whole genome shotgun (WGS) entry which is preliminary data.</text>
</comment>
<dbReference type="PANTHER" id="PTHR21442:SF0">
    <property type="entry name" value="CILIA- AND FLAGELLA-ASSOCIATED PROTEIN 206"/>
    <property type="match status" value="1"/>
</dbReference>
<evidence type="ECO:0000256" key="2">
    <source>
        <dbReference type="ARBA" id="ARBA00010500"/>
    </source>
</evidence>
<comment type="subcellular location">
    <subcellularLocation>
        <location evidence="1">Cytoplasm</location>
        <location evidence="1">Cytoskeleton</location>
        <location evidence="1">Cilium axoneme</location>
    </subcellularLocation>
</comment>
<dbReference type="Proteomes" id="UP001607302">
    <property type="component" value="Unassembled WGS sequence"/>
</dbReference>
<evidence type="ECO:0000256" key="3">
    <source>
        <dbReference type="ARBA" id="ARBA00021602"/>
    </source>
</evidence>
<dbReference type="EMBL" id="JAUDFV010000173">
    <property type="protein sequence ID" value="KAL2711863.1"/>
    <property type="molecule type" value="Genomic_DNA"/>
</dbReference>
<keyword evidence="5" id="KW-0970">Cilium biogenesis/degradation</keyword>